<protein>
    <submittedName>
        <fullName evidence="1">Uncharacterized protein</fullName>
    </submittedName>
</protein>
<proteinExistence type="predicted"/>
<dbReference type="Proteomes" id="UP000309997">
    <property type="component" value="Unassembled WGS sequence"/>
</dbReference>
<gene>
    <name evidence="1" type="ORF">D5086_033990</name>
</gene>
<dbReference type="EMBL" id="RCHU02000037">
    <property type="protein sequence ID" value="KAL3564564.1"/>
    <property type="molecule type" value="Genomic_DNA"/>
</dbReference>
<keyword evidence="2" id="KW-1185">Reference proteome</keyword>
<accession>A0ACC4AEJ4</accession>
<comment type="caution">
    <text evidence="1">The sequence shown here is derived from an EMBL/GenBank/DDBJ whole genome shotgun (WGS) entry which is preliminary data.</text>
</comment>
<evidence type="ECO:0000313" key="2">
    <source>
        <dbReference type="Proteomes" id="UP000309997"/>
    </source>
</evidence>
<evidence type="ECO:0000313" key="1">
    <source>
        <dbReference type="EMBL" id="KAL3564564.1"/>
    </source>
</evidence>
<organism evidence="1 2">
    <name type="scientific">Populus alba</name>
    <name type="common">White poplar</name>
    <dbReference type="NCBI Taxonomy" id="43335"/>
    <lineage>
        <taxon>Eukaryota</taxon>
        <taxon>Viridiplantae</taxon>
        <taxon>Streptophyta</taxon>
        <taxon>Embryophyta</taxon>
        <taxon>Tracheophyta</taxon>
        <taxon>Spermatophyta</taxon>
        <taxon>Magnoliopsida</taxon>
        <taxon>eudicotyledons</taxon>
        <taxon>Gunneridae</taxon>
        <taxon>Pentapetalae</taxon>
        <taxon>rosids</taxon>
        <taxon>fabids</taxon>
        <taxon>Malpighiales</taxon>
        <taxon>Salicaceae</taxon>
        <taxon>Saliceae</taxon>
        <taxon>Populus</taxon>
    </lineage>
</organism>
<name>A0ACC4AEJ4_POPAL</name>
<reference evidence="1 2" key="1">
    <citation type="journal article" date="2024" name="Plant Biotechnol. J.">
        <title>Genome and CRISPR/Cas9 system of a widespread forest tree (Populus alba) in the world.</title>
        <authorList>
            <person name="Liu Y.J."/>
            <person name="Jiang P.F."/>
            <person name="Han X.M."/>
            <person name="Li X.Y."/>
            <person name="Wang H.M."/>
            <person name="Wang Y.J."/>
            <person name="Wang X.X."/>
            <person name="Zeng Q.Y."/>
        </authorList>
    </citation>
    <scope>NUCLEOTIDE SEQUENCE [LARGE SCALE GENOMIC DNA]</scope>
    <source>
        <strain evidence="2">cv. PAL-ZL1</strain>
    </source>
</reference>
<sequence length="94" mass="10904">MYVSATSSTSHFLPQTAKRFESVSFAAFRLRCPGCRNSVAFEIWLIPIEHVCFCYLFYVRLLPQMAKRFDPVSFATFRIRCPPCPKIQLPFNFG</sequence>